<feature type="compositionally biased region" description="Polar residues" evidence="3">
    <location>
        <begin position="555"/>
        <end position="565"/>
    </location>
</feature>
<dbReference type="PROSITE" id="PS50003">
    <property type="entry name" value="PH_DOMAIN"/>
    <property type="match status" value="1"/>
</dbReference>
<dbReference type="FunCoup" id="B7PXX9">
    <property type="interactions" value="207"/>
</dbReference>
<feature type="region of interest" description="Disordered" evidence="3">
    <location>
        <begin position="1338"/>
        <end position="1389"/>
    </location>
</feature>
<dbReference type="EMBL" id="ABJB010728719">
    <property type="status" value="NOT_ANNOTATED_CDS"/>
    <property type="molecule type" value="Genomic_DNA"/>
</dbReference>
<dbReference type="VEuPathDB" id="VectorBase:ISCP_006783"/>
<dbReference type="GO" id="GO:0007264">
    <property type="term" value="P:small GTPase-mediated signal transduction"/>
    <property type="evidence" value="ECO:0007669"/>
    <property type="project" value="InterPro"/>
</dbReference>
<dbReference type="InterPro" id="IPR035892">
    <property type="entry name" value="C2_domain_sf"/>
</dbReference>
<feature type="compositionally biased region" description="Low complexity" evidence="3">
    <location>
        <begin position="1420"/>
        <end position="1432"/>
    </location>
</feature>
<feature type="domain" description="C2 DOCK-type" evidence="5">
    <location>
        <begin position="780"/>
        <end position="962"/>
    </location>
</feature>
<evidence type="ECO:0000313" key="6">
    <source>
        <dbReference type="EMBL" id="EEC11451.1"/>
    </source>
</evidence>
<dbReference type="EMBL" id="ABJB010266916">
    <property type="status" value="NOT_ANNOTATED_CDS"/>
    <property type="molecule type" value="Genomic_DNA"/>
</dbReference>
<keyword evidence="8" id="KW-1185">Reference proteome</keyword>
<dbReference type="PROSITE" id="PS51650">
    <property type="entry name" value="C2_DOCK"/>
    <property type="match status" value="1"/>
</dbReference>
<dbReference type="Pfam" id="PF14429">
    <property type="entry name" value="DOCK-C2"/>
    <property type="match status" value="1"/>
</dbReference>
<dbReference type="InterPro" id="IPR001849">
    <property type="entry name" value="PH_domain"/>
</dbReference>
<dbReference type="PANTHER" id="PTHR23317">
    <property type="entry name" value="DEDICATOR OF CYTOKINESIS DOCK"/>
    <property type="match status" value="1"/>
</dbReference>
<feature type="domain" description="PH" evidence="4">
    <location>
        <begin position="277"/>
        <end position="391"/>
    </location>
</feature>
<dbReference type="EMBL" id="DS816731">
    <property type="protein sequence ID" value="EEC11451.1"/>
    <property type="molecule type" value="Genomic_DNA"/>
</dbReference>
<evidence type="ECO:0000256" key="2">
    <source>
        <dbReference type="PROSITE-ProRule" id="PRU00983"/>
    </source>
</evidence>
<dbReference type="GO" id="GO:0005085">
    <property type="term" value="F:guanyl-nucleotide exchange factor activity"/>
    <property type="evidence" value="ECO:0007669"/>
    <property type="project" value="InterPro"/>
</dbReference>
<dbReference type="EMBL" id="ABJB010355125">
    <property type="status" value="NOT_ANNOTATED_CDS"/>
    <property type="molecule type" value="Genomic_DNA"/>
</dbReference>
<proteinExistence type="evidence at protein level"/>
<accession>B7PXX9</accession>
<dbReference type="InterPro" id="IPR016024">
    <property type="entry name" value="ARM-type_fold"/>
</dbReference>
<comment type="similarity">
    <text evidence="2">Belongs to the DOCK family.</text>
</comment>
<protein>
    <submittedName>
        <fullName evidence="6 7">Dock-9, putative</fullName>
    </submittedName>
</protein>
<dbReference type="EMBL" id="ABJB010303251">
    <property type="status" value="NOT_ANNOTATED_CDS"/>
    <property type="molecule type" value="Genomic_DNA"/>
</dbReference>
<evidence type="ECO:0000256" key="1">
    <source>
        <dbReference type="ARBA" id="ARBA00022553"/>
    </source>
</evidence>
<organism>
    <name type="scientific">Ixodes scapularis</name>
    <name type="common">Black-legged tick</name>
    <name type="synonym">Deer tick</name>
    <dbReference type="NCBI Taxonomy" id="6945"/>
    <lineage>
        <taxon>Eukaryota</taxon>
        <taxon>Metazoa</taxon>
        <taxon>Ecdysozoa</taxon>
        <taxon>Arthropoda</taxon>
        <taxon>Chelicerata</taxon>
        <taxon>Arachnida</taxon>
        <taxon>Acari</taxon>
        <taxon>Parasitiformes</taxon>
        <taxon>Ixodida</taxon>
        <taxon>Ixodoidea</taxon>
        <taxon>Ixodidae</taxon>
        <taxon>Ixodinae</taxon>
        <taxon>Ixodes</taxon>
    </lineage>
</organism>
<dbReference type="EMBL" id="ABJB010582024">
    <property type="status" value="NOT_ANNOTATED_CDS"/>
    <property type="molecule type" value="Genomic_DNA"/>
</dbReference>
<dbReference type="InterPro" id="IPR011993">
    <property type="entry name" value="PH-like_dom_sf"/>
</dbReference>
<reference evidence="6 8" key="1">
    <citation type="submission" date="2008-03" db="EMBL/GenBank/DDBJ databases">
        <title>Annotation of Ixodes scapularis.</title>
        <authorList>
            <consortium name="Ixodes scapularis Genome Project Consortium"/>
            <person name="Caler E."/>
            <person name="Hannick L.I."/>
            <person name="Bidwell S."/>
            <person name="Joardar V."/>
            <person name="Thiagarajan M."/>
            <person name="Amedeo P."/>
            <person name="Galinsky K.J."/>
            <person name="Schobel S."/>
            <person name="Inman J."/>
            <person name="Hostetler J."/>
            <person name="Miller J."/>
            <person name="Hammond M."/>
            <person name="Megy K."/>
            <person name="Lawson D."/>
            <person name="Kodira C."/>
            <person name="Sutton G."/>
            <person name="Meyer J."/>
            <person name="Hill C.A."/>
            <person name="Birren B."/>
            <person name="Nene V."/>
            <person name="Collins F."/>
            <person name="Alarcon-Chaidez F."/>
            <person name="Wikel S."/>
            <person name="Strausberg R."/>
        </authorList>
    </citation>
    <scope>NUCLEOTIDE SEQUENCE [LARGE SCALE GENOMIC DNA]</scope>
    <source>
        <strain evidence="8">Wikel</strain>
        <strain evidence="6">Wikel colony</strain>
    </source>
</reference>
<dbReference type="InterPro" id="IPR027007">
    <property type="entry name" value="C2_DOCK-type_domain"/>
</dbReference>
<sequence length="1678" mass="189443">MAERKFTRALSKPGTAAQARETVSQAVRESTELVRHHLVEPLDYELFVSKNKTILQNDPQREMLFFPMDDISVSGYQTFAHIEICCSDGMVVLDVTLVSSLRICTLKARLNRIGTISVNGHGCRQLGQGLAQSPSGCSSSLPRDASGIVPAIRGPAGRTLSVGCVIKGIGFESGRKLMCCEKYITETQEVIPRANRTTVPTIPSNMCFDSLPLFVRQCIKTYTADWHTVVYRFSAYSGTYKELLRLPRPTDLQDQVYEVDTETEVKDSDNNTKGDSEIIKEGYILKGPESGTDSFISLATKSFKRRYLTLRREVDGTHILEFFKDDKRSDSKGTICMDFCSKVVRNSKRSKLSFELRMQDGHKSCVLRRRARWRWTDGWPCWWPSLPTTGTPWRAARSRSSPQKVTSSFQKLSREGKDSCRERTLVGGAAYKPKTTVHTLPSNTSALVRKSYYTATKYFSSYDGNQVTNYERSVEPYKEEFNTRLFVRCEEVRFKLQAPLDCEKVPCVTQVEPYITTMSVYDVRRMRKVSEDFRFDVNNAYLRNMLPKTMRRKSNSGSSNGTAAQPSPPAEPILPGISELGEEWLAFPKQVWVGRVSAVFTVQRPEPELFLVVRIEKVLQGNIAQASEPYLRHGSLGDAKQGTKAQKLVRTCCQRLGHYRMPFAWAAKAIFTRFSCELDKSLDFGHIYRHDSAKLSEEDILKFLFDLRRPEKAKHFTVIPGQITVTLKSLKPDDQIENSLTPSLVPVEPFPIPPKRDPTLEIQQFPTEVAADSHPFCSYLNHLYVYPRSLKYDSQKTFAKLCAKARTIVARYKRSAKARGRLMEIQKNMNLEPLQDPMFIQGECVHIPVHTCPNAMQVKIGLPLDLHDKHHLLFTFYHVSCDMVKATKRKDGPVETVVGYSWLPLLNKGRLNIEEGILPVASNLPAGYLSFKPLGLGKGFCGPDVRMVEGGRELFKVGFKLVSTVHTKDQHLQNFFVHCQKLLETKILGPDTETSTLLKALHAVEGNAMVHFLPTVLNQLLRLIVSTGSEEVALNTVRVLIHLVTCVHEAGKEDVLHSYFMFVTEPPEGSQQTTVHEELAKSLAALLGPDNADFLVVHKFLHQSWFFFQILAKSMAQHLMNTDRIKMQRHERFSQEYHNRVRTLVNAVMPHILHKFKDLRNETRQANQGLAHFLKRCFSLMDRGFVFKLINSYLEKFKSGDEMELHCYKFEFLEIICSHEHFIALNLPSLKGTYSRGHSKNTKGRYRLSEEFCRSHFLVGALLLELRAALSEVQKVRQRAIGVVCNLLAKHAFDDRYQGPAQQARIASLYLPLISVLLSNINRFSTSDQQAAPACHAAGASCATSPSRKTSKADSLNHMPDEPGTPPSGVSYRNSMMVDGPSSLPGSTRHNRDSNYLSIIAGQVPVPHMGVTFANGSCTSLESESSTPSSSSAKDVEPAMRNGDNGSLPFASHTGVVRYDKFEPAEIKDLLICFLYIIKQLNEDLLIGWWQQCRECDLLDFFHLLELCLHQFRYMGKKHILRGRKRQRRRTLCMTCKVGIAEEINVAKITMVERAASVCFGTTAENGVDGVDGDSFYRALLEANMATEVGLIALDVLGLYCGRFKDALLFNDGDNPVMRRLFDIYLSFLEVGQSENLLRHLFAALRAFINKFPVALFQGNAFLCGKLCFEVGFNVKYV</sequence>
<reference evidence="7" key="2">
    <citation type="submission" date="2020-05" db="UniProtKB">
        <authorList>
            <consortium name="EnsemblMetazoa"/>
        </authorList>
    </citation>
    <scope>IDENTIFICATION</scope>
    <source>
        <strain evidence="7">wikel</strain>
    </source>
</reference>
<feature type="region of interest" description="Disordered" evidence="3">
    <location>
        <begin position="548"/>
        <end position="571"/>
    </location>
</feature>
<feature type="region of interest" description="Disordered" evidence="3">
    <location>
        <begin position="1420"/>
        <end position="1447"/>
    </location>
</feature>
<dbReference type="Proteomes" id="UP000001555">
    <property type="component" value="Unassembled WGS sequence"/>
</dbReference>
<dbReference type="Pfam" id="PF11878">
    <property type="entry name" value="DOCK_C-D_N"/>
    <property type="match status" value="2"/>
</dbReference>
<dbReference type="VEuPathDB" id="VectorBase:ISCI005415"/>
<dbReference type="Gene3D" id="2.30.29.30">
    <property type="entry name" value="Pleckstrin-homology domain (PH domain)/Phosphotyrosine-binding domain (PTB)"/>
    <property type="match status" value="1"/>
</dbReference>
<gene>
    <name evidence="6" type="ORF">IscW_ISCW020740</name>
</gene>
<dbReference type="HOGENOM" id="CLU_000624_1_1_1"/>
<dbReference type="CDD" id="cd13267">
    <property type="entry name" value="PH_DOCK-D"/>
    <property type="match status" value="1"/>
</dbReference>
<dbReference type="EMBL" id="ABJB011100636">
    <property type="status" value="NOT_ANNOTATED_CDS"/>
    <property type="molecule type" value="Genomic_DNA"/>
</dbReference>
<dbReference type="EnsemblMetazoa" id="ISCW020740-RA">
    <property type="protein sequence ID" value="ISCW020740-PA"/>
    <property type="gene ID" value="ISCW020740"/>
</dbReference>
<dbReference type="SUPFAM" id="SSF50729">
    <property type="entry name" value="PH domain-like"/>
    <property type="match status" value="1"/>
</dbReference>
<dbReference type="EMBL" id="ABJB010001686">
    <property type="status" value="NOT_ANNOTATED_CDS"/>
    <property type="molecule type" value="Genomic_DNA"/>
</dbReference>
<dbReference type="PANTHER" id="PTHR23317:SF26">
    <property type="entry name" value="ZIZIMIN, ISOFORM K"/>
    <property type="match status" value="1"/>
</dbReference>
<dbReference type="EMBL" id="ABJB010940922">
    <property type="status" value="NOT_ANNOTATED_CDS"/>
    <property type="molecule type" value="Genomic_DNA"/>
</dbReference>
<dbReference type="STRING" id="6945.B7PXX9"/>
<evidence type="ECO:0000313" key="8">
    <source>
        <dbReference type="Proteomes" id="UP000001555"/>
    </source>
</evidence>
<dbReference type="EMBL" id="ABJB010322129">
    <property type="status" value="NOT_ANNOTATED_CDS"/>
    <property type="molecule type" value="Genomic_DNA"/>
</dbReference>
<keyword evidence="9" id="KW-1267">Proteomics identification</keyword>
<dbReference type="InterPro" id="IPR021816">
    <property type="entry name" value="DOCK_C/D_N"/>
</dbReference>
<dbReference type="InParanoid" id="B7PXX9"/>
<evidence type="ECO:0000259" key="5">
    <source>
        <dbReference type="PROSITE" id="PS51650"/>
    </source>
</evidence>
<evidence type="ECO:0000259" key="4">
    <source>
        <dbReference type="PROSITE" id="PS50003"/>
    </source>
</evidence>
<dbReference type="PaxDb" id="6945-B7PXX9"/>
<evidence type="ECO:0000313" key="7">
    <source>
        <dbReference type="EnsemblMetazoa" id="ISCW020740-PA"/>
    </source>
</evidence>
<dbReference type="SUPFAM" id="SSF48371">
    <property type="entry name" value="ARM repeat"/>
    <property type="match status" value="1"/>
</dbReference>
<dbReference type="OrthoDB" id="47328at2759"/>
<dbReference type="InterPro" id="IPR026791">
    <property type="entry name" value="DOCK"/>
</dbReference>
<evidence type="ECO:0000256" key="3">
    <source>
        <dbReference type="SAM" id="MobiDB-lite"/>
    </source>
</evidence>
<dbReference type="EMBL" id="ABJB010978384">
    <property type="status" value="NOT_ANNOTATED_CDS"/>
    <property type="molecule type" value="Genomic_DNA"/>
</dbReference>
<evidence type="ECO:0007829" key="9">
    <source>
        <dbReference type="PeptideAtlas" id="B7PXX9"/>
    </source>
</evidence>
<dbReference type="VEuPathDB" id="VectorBase:ISCW020740"/>
<name>B7PXX9_IXOSC</name>
<dbReference type="Gene3D" id="2.60.40.150">
    <property type="entry name" value="C2 domain"/>
    <property type="match status" value="1"/>
</dbReference>
<keyword evidence="1" id="KW-0597">Phosphoprotein</keyword>